<dbReference type="Gene3D" id="1.10.10.10">
    <property type="entry name" value="Winged helix-like DNA-binding domain superfamily/Winged helix DNA-binding domain"/>
    <property type="match status" value="1"/>
</dbReference>
<dbReference type="Gene3D" id="3.30.450.40">
    <property type="match status" value="1"/>
</dbReference>
<dbReference type="OrthoDB" id="9790046at2"/>
<dbReference type="STRING" id="1926881.BTJ39_18635"/>
<keyword evidence="6" id="KW-1185">Reference proteome</keyword>
<keyword evidence="3" id="KW-0804">Transcription</keyword>
<dbReference type="InterPro" id="IPR036388">
    <property type="entry name" value="WH-like_DNA-bd_sf"/>
</dbReference>
<evidence type="ECO:0000313" key="5">
    <source>
        <dbReference type="EMBL" id="OON38468.1"/>
    </source>
</evidence>
<evidence type="ECO:0000259" key="4">
    <source>
        <dbReference type="PROSITE" id="PS51078"/>
    </source>
</evidence>
<dbReference type="Proteomes" id="UP000190667">
    <property type="component" value="Unassembled WGS sequence"/>
</dbReference>
<organism evidence="5 6">
    <name type="scientific">Izhakiella australiensis</name>
    <dbReference type="NCBI Taxonomy" id="1926881"/>
    <lineage>
        <taxon>Bacteria</taxon>
        <taxon>Pseudomonadati</taxon>
        <taxon>Pseudomonadota</taxon>
        <taxon>Gammaproteobacteria</taxon>
        <taxon>Enterobacterales</taxon>
        <taxon>Erwiniaceae</taxon>
        <taxon>Izhakiella</taxon>
    </lineage>
</organism>
<dbReference type="InterPro" id="IPR014757">
    <property type="entry name" value="Tscrpt_reg_IclR_C"/>
</dbReference>
<dbReference type="AlphaFoldDB" id="A0A1S8YHW2"/>
<dbReference type="PROSITE" id="PS51078">
    <property type="entry name" value="ICLR_ED"/>
    <property type="match status" value="1"/>
</dbReference>
<dbReference type="Pfam" id="PF01614">
    <property type="entry name" value="IclR_C"/>
    <property type="match status" value="1"/>
</dbReference>
<reference evidence="5 6" key="1">
    <citation type="submission" date="2016-12" db="EMBL/GenBank/DDBJ databases">
        <title>Izhakiella australiana sp. nov. of genus Izhakiella isolated from Australian desert.</title>
        <authorList>
            <person name="Ji M."/>
        </authorList>
    </citation>
    <scope>NUCLEOTIDE SEQUENCE [LARGE SCALE GENOMIC DNA]</scope>
    <source>
        <strain evidence="5 6">D4N98</strain>
    </source>
</reference>
<dbReference type="PANTHER" id="PTHR30136:SF35">
    <property type="entry name" value="HTH-TYPE TRANSCRIPTIONAL REGULATOR RV1719"/>
    <property type="match status" value="1"/>
</dbReference>
<evidence type="ECO:0000256" key="2">
    <source>
        <dbReference type="ARBA" id="ARBA00023125"/>
    </source>
</evidence>
<protein>
    <submittedName>
        <fullName evidence="5">IclR family transcriptional regulator</fullName>
    </submittedName>
</protein>
<keyword evidence="2" id="KW-0238">DNA-binding</keyword>
<dbReference type="InterPro" id="IPR036390">
    <property type="entry name" value="WH_DNA-bd_sf"/>
</dbReference>
<dbReference type="SUPFAM" id="SSF55781">
    <property type="entry name" value="GAF domain-like"/>
    <property type="match status" value="1"/>
</dbReference>
<dbReference type="SUPFAM" id="SSF46785">
    <property type="entry name" value="Winged helix' DNA-binding domain"/>
    <property type="match status" value="1"/>
</dbReference>
<dbReference type="InterPro" id="IPR050707">
    <property type="entry name" value="HTH_MetabolicPath_Reg"/>
</dbReference>
<evidence type="ECO:0000313" key="6">
    <source>
        <dbReference type="Proteomes" id="UP000190667"/>
    </source>
</evidence>
<dbReference type="GO" id="GO:0003677">
    <property type="term" value="F:DNA binding"/>
    <property type="evidence" value="ECO:0007669"/>
    <property type="project" value="UniProtKB-KW"/>
</dbReference>
<dbReference type="Pfam" id="PF09339">
    <property type="entry name" value="HTH_IclR"/>
    <property type="match status" value="1"/>
</dbReference>
<dbReference type="GO" id="GO:0045892">
    <property type="term" value="P:negative regulation of DNA-templated transcription"/>
    <property type="evidence" value="ECO:0007669"/>
    <property type="project" value="TreeGrafter"/>
</dbReference>
<accession>A0A1S8YHW2</accession>
<dbReference type="InterPro" id="IPR029016">
    <property type="entry name" value="GAF-like_dom_sf"/>
</dbReference>
<comment type="caution">
    <text evidence="5">The sequence shown here is derived from an EMBL/GenBank/DDBJ whole genome shotgun (WGS) entry which is preliminary data.</text>
</comment>
<dbReference type="PANTHER" id="PTHR30136">
    <property type="entry name" value="HELIX-TURN-HELIX TRANSCRIPTIONAL REGULATOR, ICLR FAMILY"/>
    <property type="match status" value="1"/>
</dbReference>
<feature type="domain" description="IclR-ED" evidence="4">
    <location>
        <begin position="71"/>
        <end position="250"/>
    </location>
</feature>
<evidence type="ECO:0000256" key="1">
    <source>
        <dbReference type="ARBA" id="ARBA00023015"/>
    </source>
</evidence>
<proteinExistence type="predicted"/>
<dbReference type="InterPro" id="IPR005471">
    <property type="entry name" value="Tscrpt_reg_IclR_N"/>
</dbReference>
<keyword evidence="1" id="KW-0805">Transcription regulation</keyword>
<dbReference type="EMBL" id="MRUL01000016">
    <property type="protein sequence ID" value="OON38468.1"/>
    <property type="molecule type" value="Genomic_DNA"/>
</dbReference>
<sequence>MPDEKQPRARGVDRVIEIFHQLHVARQPMAIRDLITATGSPRSSIYELVNILSEAGWLELTADGQVFFGREMHYYGADYMAHNDLIRRAHQMMVAIVARHGETVQLCMLEGNKYSVVLSESSSVHPFKISSDIGVRVPIPWTASGRLLLSDWRDDAILALIPPQDFRLSNGREIDRQAFLDDVHRAGRQGYFVTEGLSESFTCCMAAPIRSRSGQMVAAFCFMVSRDTAEERRQMLLAELMETARRLSDF</sequence>
<dbReference type="RefSeq" id="WP_078004198.1">
    <property type="nucleotide sequence ID" value="NZ_MRUL01000016.1"/>
</dbReference>
<evidence type="ECO:0000256" key="3">
    <source>
        <dbReference type="ARBA" id="ARBA00023163"/>
    </source>
</evidence>
<dbReference type="GO" id="GO:0003700">
    <property type="term" value="F:DNA-binding transcription factor activity"/>
    <property type="evidence" value="ECO:0007669"/>
    <property type="project" value="TreeGrafter"/>
</dbReference>
<gene>
    <name evidence="5" type="ORF">BTJ39_18635</name>
</gene>
<name>A0A1S8YHW2_9GAMM</name>